<feature type="domain" description="TRAP C4-dicarboxylate transport system permease DctM subunit" evidence="8">
    <location>
        <begin position="9"/>
        <end position="415"/>
    </location>
</feature>
<feature type="transmembrane region" description="Helical" evidence="7">
    <location>
        <begin position="46"/>
        <end position="68"/>
    </location>
</feature>
<evidence type="ECO:0000256" key="3">
    <source>
        <dbReference type="ARBA" id="ARBA00022519"/>
    </source>
</evidence>
<proteinExistence type="predicted"/>
<evidence type="ECO:0000313" key="10">
    <source>
        <dbReference type="Proteomes" id="UP000628736"/>
    </source>
</evidence>
<feature type="transmembrane region" description="Helical" evidence="7">
    <location>
        <begin position="170"/>
        <end position="192"/>
    </location>
</feature>
<dbReference type="InterPro" id="IPR004681">
    <property type="entry name" value="TRAP_DctM"/>
</dbReference>
<protein>
    <submittedName>
        <fullName evidence="9">TRAP transporter large permease</fullName>
    </submittedName>
</protein>
<keyword evidence="2" id="KW-1003">Cell membrane</keyword>
<feature type="transmembrane region" description="Helical" evidence="7">
    <location>
        <begin position="312"/>
        <end position="342"/>
    </location>
</feature>
<feature type="transmembrane region" description="Helical" evidence="7">
    <location>
        <begin position="80"/>
        <end position="106"/>
    </location>
</feature>
<dbReference type="GO" id="GO:0022857">
    <property type="term" value="F:transmembrane transporter activity"/>
    <property type="evidence" value="ECO:0007669"/>
    <property type="project" value="TreeGrafter"/>
</dbReference>
<evidence type="ECO:0000256" key="4">
    <source>
        <dbReference type="ARBA" id="ARBA00022692"/>
    </source>
</evidence>
<dbReference type="PIRSF" id="PIRSF006066">
    <property type="entry name" value="HI0050"/>
    <property type="match status" value="1"/>
</dbReference>
<dbReference type="PANTHER" id="PTHR33362">
    <property type="entry name" value="SIALIC ACID TRAP TRANSPORTER PERMEASE PROTEIN SIAT-RELATED"/>
    <property type="match status" value="1"/>
</dbReference>
<feature type="transmembrane region" description="Helical" evidence="7">
    <location>
        <begin position="354"/>
        <end position="375"/>
    </location>
</feature>
<feature type="transmembrane region" description="Helical" evidence="7">
    <location>
        <begin position="395"/>
        <end position="419"/>
    </location>
</feature>
<evidence type="ECO:0000256" key="1">
    <source>
        <dbReference type="ARBA" id="ARBA00004429"/>
    </source>
</evidence>
<feature type="transmembrane region" description="Helical" evidence="7">
    <location>
        <begin position="213"/>
        <end position="234"/>
    </location>
</feature>
<evidence type="ECO:0000256" key="7">
    <source>
        <dbReference type="SAM" id="Phobius"/>
    </source>
</evidence>
<dbReference type="Proteomes" id="UP000628736">
    <property type="component" value="Unassembled WGS sequence"/>
</dbReference>
<dbReference type="GO" id="GO:0005886">
    <property type="term" value="C:plasma membrane"/>
    <property type="evidence" value="ECO:0007669"/>
    <property type="project" value="UniProtKB-SubCell"/>
</dbReference>
<organism evidence="9 10">
    <name type="scientific">Flintibacter hominis</name>
    <dbReference type="NCBI Taxonomy" id="2763048"/>
    <lineage>
        <taxon>Bacteria</taxon>
        <taxon>Bacillati</taxon>
        <taxon>Bacillota</taxon>
        <taxon>Clostridia</taxon>
        <taxon>Eubacteriales</taxon>
        <taxon>Flintibacter</taxon>
    </lineage>
</organism>
<name>A0A8J6IZX2_9FIRM</name>
<gene>
    <name evidence="9" type="ORF">H8S11_05020</name>
</gene>
<keyword evidence="10" id="KW-1185">Reference proteome</keyword>
<sequence>MIGVLVFESLLIAMLVGLPVAFSIIVASLTYIISNDVPLVILAQQLVAGANSFVLLAIPLFTCTGYLMEQTSLSRRLVDFVECLLGNVTGSMGMVTIVSCAIFAALTGSGPATVAAIGAIMMPSLTRSGYSKQTSAGMIASGGALGPIIPPSANMVVYGAAMGLSVSKMFIGGVVPGLFIAAMLCLVNLVIAKKCGYKSPDVRYSKRERLNRIYKALPTLVLPVMILGGIYGGIVTPSEAAVLSVVYASIYGLATRELTPKTIWTVLNKTILTSATVIFIICAAKVFGWVLSTTRLPAVIGGAIMSVIPNKWVYTAVLMIILFVVGCLMDTIPSILILAPILVPVGIEFGMDELHLGVLFCITLTVGFVTPPFGINLFTAVSTTGESYDSVVKGVLPFMVVMMVCVSVCAFVPGLITWLPSLMYGS</sequence>
<dbReference type="AlphaFoldDB" id="A0A8J6IZX2"/>
<dbReference type="RefSeq" id="WP_186852409.1">
    <property type="nucleotide sequence ID" value="NZ_JACOPO010000002.1"/>
</dbReference>
<evidence type="ECO:0000313" key="9">
    <source>
        <dbReference type="EMBL" id="MBC5722176.1"/>
    </source>
</evidence>
<dbReference type="EMBL" id="JACOPO010000002">
    <property type="protein sequence ID" value="MBC5722176.1"/>
    <property type="molecule type" value="Genomic_DNA"/>
</dbReference>
<dbReference type="InterPro" id="IPR010656">
    <property type="entry name" value="DctM"/>
</dbReference>
<feature type="transmembrane region" description="Helical" evidence="7">
    <location>
        <begin position="12"/>
        <end position="34"/>
    </location>
</feature>
<evidence type="ECO:0000256" key="6">
    <source>
        <dbReference type="ARBA" id="ARBA00023136"/>
    </source>
</evidence>
<evidence type="ECO:0000256" key="5">
    <source>
        <dbReference type="ARBA" id="ARBA00022989"/>
    </source>
</evidence>
<evidence type="ECO:0000256" key="2">
    <source>
        <dbReference type="ARBA" id="ARBA00022475"/>
    </source>
</evidence>
<dbReference type="NCBIfam" id="TIGR00786">
    <property type="entry name" value="dctM"/>
    <property type="match status" value="1"/>
</dbReference>
<keyword evidence="3" id="KW-0997">Cell inner membrane</keyword>
<feature type="transmembrane region" description="Helical" evidence="7">
    <location>
        <begin position="271"/>
        <end position="292"/>
    </location>
</feature>
<reference evidence="9" key="1">
    <citation type="submission" date="2020-08" db="EMBL/GenBank/DDBJ databases">
        <title>Genome public.</title>
        <authorList>
            <person name="Liu C."/>
            <person name="Sun Q."/>
        </authorList>
    </citation>
    <scope>NUCLEOTIDE SEQUENCE</scope>
    <source>
        <strain evidence="9">NSJ-23</strain>
    </source>
</reference>
<keyword evidence="5 7" id="KW-1133">Transmembrane helix</keyword>
<keyword evidence="6 7" id="KW-0472">Membrane</keyword>
<dbReference type="Pfam" id="PF06808">
    <property type="entry name" value="DctM"/>
    <property type="match status" value="1"/>
</dbReference>
<comment type="caution">
    <text evidence="9">The sequence shown here is derived from an EMBL/GenBank/DDBJ whole genome shotgun (WGS) entry which is preliminary data.</text>
</comment>
<comment type="subcellular location">
    <subcellularLocation>
        <location evidence="1">Cell inner membrane</location>
        <topology evidence="1">Multi-pass membrane protein</topology>
    </subcellularLocation>
</comment>
<evidence type="ECO:0000259" key="8">
    <source>
        <dbReference type="Pfam" id="PF06808"/>
    </source>
</evidence>
<feature type="transmembrane region" description="Helical" evidence="7">
    <location>
        <begin position="142"/>
        <end position="164"/>
    </location>
</feature>
<keyword evidence="4 7" id="KW-0812">Transmembrane</keyword>
<accession>A0A8J6IZX2</accession>